<dbReference type="PROSITE" id="PS50878">
    <property type="entry name" value="RT_POL"/>
    <property type="match status" value="1"/>
</dbReference>
<dbReference type="InterPro" id="IPR043502">
    <property type="entry name" value="DNA/RNA_pol_sf"/>
</dbReference>
<dbReference type="AlphaFoldDB" id="A0A4C1YG17"/>
<dbReference type="OrthoDB" id="415822at2759"/>
<evidence type="ECO:0000259" key="1">
    <source>
        <dbReference type="PROSITE" id="PS50878"/>
    </source>
</evidence>
<evidence type="ECO:0000313" key="2">
    <source>
        <dbReference type="EMBL" id="GBP74000.1"/>
    </source>
</evidence>
<feature type="domain" description="Reverse transcriptase" evidence="1">
    <location>
        <begin position="1"/>
        <end position="189"/>
    </location>
</feature>
<proteinExistence type="predicted"/>
<dbReference type="InterPro" id="IPR000477">
    <property type="entry name" value="RT_dom"/>
</dbReference>
<dbReference type="GO" id="GO:0071897">
    <property type="term" value="P:DNA biosynthetic process"/>
    <property type="evidence" value="ECO:0007669"/>
    <property type="project" value="UniProtKB-ARBA"/>
</dbReference>
<comment type="caution">
    <text evidence="2">The sequence shown here is derived from an EMBL/GenBank/DDBJ whole genome shotgun (WGS) entry which is preliminary data.</text>
</comment>
<accession>A0A4C1YG17</accession>
<organism evidence="2 3">
    <name type="scientific">Eumeta variegata</name>
    <name type="common">Bagworm moth</name>
    <name type="synonym">Eumeta japonica</name>
    <dbReference type="NCBI Taxonomy" id="151549"/>
    <lineage>
        <taxon>Eukaryota</taxon>
        <taxon>Metazoa</taxon>
        <taxon>Ecdysozoa</taxon>
        <taxon>Arthropoda</taxon>
        <taxon>Hexapoda</taxon>
        <taxon>Insecta</taxon>
        <taxon>Pterygota</taxon>
        <taxon>Neoptera</taxon>
        <taxon>Endopterygota</taxon>
        <taxon>Lepidoptera</taxon>
        <taxon>Glossata</taxon>
        <taxon>Ditrysia</taxon>
        <taxon>Tineoidea</taxon>
        <taxon>Psychidae</taxon>
        <taxon>Oiketicinae</taxon>
        <taxon>Eumeta</taxon>
    </lineage>
</organism>
<dbReference type="EMBL" id="BGZK01001195">
    <property type="protein sequence ID" value="GBP74000.1"/>
    <property type="molecule type" value="Genomic_DNA"/>
</dbReference>
<dbReference type="STRING" id="151549.A0A4C1YG17"/>
<name>A0A4C1YG17_EUMVA</name>
<dbReference type="Proteomes" id="UP000299102">
    <property type="component" value="Unassembled WGS sequence"/>
</dbReference>
<dbReference type="PANTHER" id="PTHR19446">
    <property type="entry name" value="REVERSE TRANSCRIPTASES"/>
    <property type="match status" value="1"/>
</dbReference>
<reference evidence="2 3" key="1">
    <citation type="journal article" date="2019" name="Commun. Biol.">
        <title>The bagworm genome reveals a unique fibroin gene that provides high tensile strength.</title>
        <authorList>
            <person name="Kono N."/>
            <person name="Nakamura H."/>
            <person name="Ohtoshi R."/>
            <person name="Tomita M."/>
            <person name="Numata K."/>
            <person name="Arakawa K."/>
        </authorList>
    </citation>
    <scope>NUCLEOTIDE SEQUENCE [LARGE SCALE GENOMIC DNA]</scope>
</reference>
<evidence type="ECO:0000313" key="3">
    <source>
        <dbReference type="Proteomes" id="UP000299102"/>
    </source>
</evidence>
<keyword evidence="3" id="KW-1185">Reference proteome</keyword>
<sequence length="189" mass="21472">MDRFRKGRSTVDAINIVVNTAKDSITGTRWKGGTNKYSLVAPLDIRNAFNSANWDCIMRALEEKNIPNYLYRVVASYFTNRVLKYDTGKGPKEYRITVGSVLGPLLWNIIYDGLLKVPLPTEVKLVAYADDVAITVAKHLDEINLASDEVFERINQWMDTVNLQLAKHKTEAVLITRRRKTETIKLQVG</sequence>
<protein>
    <recommendedName>
        <fullName evidence="1">Reverse transcriptase domain-containing protein</fullName>
    </recommendedName>
</protein>
<dbReference type="Pfam" id="PF00078">
    <property type="entry name" value="RVT_1"/>
    <property type="match status" value="1"/>
</dbReference>
<dbReference type="SUPFAM" id="SSF56672">
    <property type="entry name" value="DNA/RNA polymerases"/>
    <property type="match status" value="1"/>
</dbReference>
<gene>
    <name evidence="2" type="ORF">EVAR_76675_1</name>
</gene>